<dbReference type="STRING" id="35608.A0A2U1KQ45"/>
<dbReference type="PANTHER" id="PTHR31182">
    <property type="entry name" value="C2 NT-TYPE DOMAIN-CONTAINING PROTEIN"/>
    <property type="match status" value="1"/>
</dbReference>
<feature type="domain" description="C2 NT-type" evidence="2">
    <location>
        <begin position="9"/>
        <end position="174"/>
    </location>
</feature>
<gene>
    <name evidence="3" type="ORF">CTI12_AA577490</name>
</gene>
<dbReference type="Proteomes" id="UP000245207">
    <property type="component" value="Unassembled WGS sequence"/>
</dbReference>
<accession>A0A2U1KQ45</accession>
<keyword evidence="4" id="KW-1185">Reference proteome</keyword>
<protein>
    <submittedName>
        <fullName evidence="3">EEIG1/EHBP1 N-terminal domain-containing protein</fullName>
    </submittedName>
</protein>
<dbReference type="AlphaFoldDB" id="A0A2U1KQ45"/>
<reference evidence="3 4" key="1">
    <citation type="journal article" date="2018" name="Mol. Plant">
        <title>The genome of Artemisia annua provides insight into the evolution of Asteraceae family and artemisinin biosynthesis.</title>
        <authorList>
            <person name="Shen Q."/>
            <person name="Zhang L."/>
            <person name="Liao Z."/>
            <person name="Wang S."/>
            <person name="Yan T."/>
            <person name="Shi P."/>
            <person name="Liu M."/>
            <person name="Fu X."/>
            <person name="Pan Q."/>
            <person name="Wang Y."/>
            <person name="Lv Z."/>
            <person name="Lu X."/>
            <person name="Zhang F."/>
            <person name="Jiang W."/>
            <person name="Ma Y."/>
            <person name="Chen M."/>
            <person name="Hao X."/>
            <person name="Li L."/>
            <person name="Tang Y."/>
            <person name="Lv G."/>
            <person name="Zhou Y."/>
            <person name="Sun X."/>
            <person name="Brodelius P.E."/>
            <person name="Rose J.K.C."/>
            <person name="Tang K."/>
        </authorList>
    </citation>
    <scope>NUCLEOTIDE SEQUENCE [LARGE SCALE GENOMIC DNA]</scope>
    <source>
        <strain evidence="4">cv. Huhao1</strain>
        <tissue evidence="3">Leaf</tissue>
    </source>
</reference>
<name>A0A2U1KQ45_ARTAN</name>
<dbReference type="PROSITE" id="PS51840">
    <property type="entry name" value="C2_NT"/>
    <property type="match status" value="1"/>
</dbReference>
<dbReference type="Pfam" id="PF10358">
    <property type="entry name" value="NT-C2"/>
    <property type="match status" value="1"/>
</dbReference>
<feature type="transmembrane region" description="Helical" evidence="1">
    <location>
        <begin position="289"/>
        <end position="308"/>
    </location>
</feature>
<dbReference type="EMBL" id="PKPP01015189">
    <property type="protein sequence ID" value="PWA38864.1"/>
    <property type="molecule type" value="Genomic_DNA"/>
</dbReference>
<proteinExistence type="predicted"/>
<keyword evidence="1" id="KW-1133">Transmembrane helix</keyword>
<organism evidence="3 4">
    <name type="scientific">Artemisia annua</name>
    <name type="common">Sweet wormwood</name>
    <dbReference type="NCBI Taxonomy" id="35608"/>
    <lineage>
        <taxon>Eukaryota</taxon>
        <taxon>Viridiplantae</taxon>
        <taxon>Streptophyta</taxon>
        <taxon>Embryophyta</taxon>
        <taxon>Tracheophyta</taxon>
        <taxon>Spermatophyta</taxon>
        <taxon>Magnoliopsida</taxon>
        <taxon>eudicotyledons</taxon>
        <taxon>Gunneridae</taxon>
        <taxon>Pentapetalae</taxon>
        <taxon>asterids</taxon>
        <taxon>campanulids</taxon>
        <taxon>Asterales</taxon>
        <taxon>Asteraceae</taxon>
        <taxon>Asteroideae</taxon>
        <taxon>Anthemideae</taxon>
        <taxon>Artemisiinae</taxon>
        <taxon>Artemisia</taxon>
    </lineage>
</organism>
<evidence type="ECO:0000313" key="4">
    <source>
        <dbReference type="Proteomes" id="UP000245207"/>
    </source>
</evidence>
<evidence type="ECO:0000259" key="2">
    <source>
        <dbReference type="PROSITE" id="PS51840"/>
    </source>
</evidence>
<evidence type="ECO:0000313" key="3">
    <source>
        <dbReference type="EMBL" id="PWA38864.1"/>
    </source>
</evidence>
<dbReference type="InterPro" id="IPR019448">
    <property type="entry name" value="NT-C2"/>
</dbReference>
<sequence length="315" mass="35609">MVSNIIKWRPWPPLLSKKFEVKLVIKKMECNSSSSDPVHEGAQKDNNNNMRAVEVRWKGSKTTFRRSVKRDVTKEEVVLQNGVVLWDQEFSCVCSLSGCKENVFYPWEIGFTVLNGPSSGPKNKVSVIGTASLNLAEYASMTEEKELDLNIPLTASCGTTDSQPSLHISISEDLSDEAAKNSGGEFEVLCNGKECCKEYIKNFLAAIPIRELEVDIRKGLISPTTIHQRLQIEFHYARLQVSSMSSPELIYDVHPEHLLRASCKASLRTWRHFAIETTMRFALCKFNEMVLSCLVLCVVTVVECFGYFDPRRMLD</sequence>
<evidence type="ECO:0000256" key="1">
    <source>
        <dbReference type="SAM" id="Phobius"/>
    </source>
</evidence>
<keyword evidence="1" id="KW-0812">Transmembrane</keyword>
<keyword evidence="1" id="KW-0472">Membrane</keyword>
<dbReference type="PANTHER" id="PTHR31182:SF15">
    <property type="entry name" value="F26K24.5 PROTEIN"/>
    <property type="match status" value="1"/>
</dbReference>
<dbReference type="OrthoDB" id="1747840at2759"/>
<comment type="caution">
    <text evidence="3">The sequence shown here is derived from an EMBL/GenBank/DDBJ whole genome shotgun (WGS) entry which is preliminary data.</text>
</comment>